<dbReference type="PANTHER" id="PTHR47326">
    <property type="entry name" value="TRANSPOSABLE ELEMENT TC3 TRANSPOSASE-LIKE PROTEIN"/>
    <property type="match status" value="1"/>
</dbReference>
<gene>
    <name evidence="1" type="primary">g.4296</name>
    <name evidence="1" type="ORF">NPIL_624021</name>
</gene>
<dbReference type="PANTHER" id="PTHR47326:SF1">
    <property type="entry name" value="HTH PSQ-TYPE DOMAIN-CONTAINING PROTEIN"/>
    <property type="match status" value="1"/>
</dbReference>
<dbReference type="EMBL" id="BMAW01109229">
    <property type="protein sequence ID" value="GFT37526.1"/>
    <property type="molecule type" value="Genomic_DNA"/>
</dbReference>
<protein>
    <submittedName>
        <fullName evidence="1">DUF4817 domain-containing protein</fullName>
    </submittedName>
</protein>
<organism evidence="1 2">
    <name type="scientific">Nephila pilipes</name>
    <name type="common">Giant wood spider</name>
    <name type="synonym">Nephila maculata</name>
    <dbReference type="NCBI Taxonomy" id="299642"/>
    <lineage>
        <taxon>Eukaryota</taxon>
        <taxon>Metazoa</taxon>
        <taxon>Ecdysozoa</taxon>
        <taxon>Arthropoda</taxon>
        <taxon>Chelicerata</taxon>
        <taxon>Arachnida</taxon>
        <taxon>Araneae</taxon>
        <taxon>Araneomorphae</taxon>
        <taxon>Entelegynae</taxon>
        <taxon>Araneoidea</taxon>
        <taxon>Nephilidae</taxon>
        <taxon>Nephila</taxon>
    </lineage>
</organism>
<evidence type="ECO:0000313" key="1">
    <source>
        <dbReference type="EMBL" id="GFT37526.1"/>
    </source>
</evidence>
<keyword evidence="2" id="KW-1185">Reference proteome</keyword>
<reference evidence="1" key="1">
    <citation type="submission" date="2020-08" db="EMBL/GenBank/DDBJ databases">
        <title>Multicomponent nature underlies the extraordinary mechanical properties of spider dragline silk.</title>
        <authorList>
            <person name="Kono N."/>
            <person name="Nakamura H."/>
            <person name="Mori M."/>
            <person name="Yoshida Y."/>
            <person name="Ohtoshi R."/>
            <person name="Malay A.D."/>
            <person name="Moran D.A.P."/>
            <person name="Tomita M."/>
            <person name="Numata K."/>
            <person name="Arakawa K."/>
        </authorList>
    </citation>
    <scope>NUCLEOTIDE SEQUENCE</scope>
</reference>
<comment type="caution">
    <text evidence="1">The sequence shown here is derived from an EMBL/GenBank/DDBJ whole genome shotgun (WGS) entry which is preliminary data.</text>
</comment>
<name>A0A8X6TRU4_NEPPI</name>
<dbReference type="Proteomes" id="UP000887013">
    <property type="component" value="Unassembled WGS sequence"/>
</dbReference>
<proteinExistence type="predicted"/>
<dbReference type="AlphaFoldDB" id="A0A8X6TRU4"/>
<evidence type="ECO:0000313" key="2">
    <source>
        <dbReference type="Proteomes" id="UP000887013"/>
    </source>
</evidence>
<sequence length="118" mass="13740">MNTGSGSKNSWTFKTTWTPENAEKVRKAVLKSPKRSPIKYAVALRLSYRTVRRILHEDLKFHPYKLVVVEKLNPGDFLIRKRACETFVENLPNDAVVFFSDEAHFHLLGCVNKQNMRY</sequence>
<dbReference type="OrthoDB" id="6513831at2759"/>
<accession>A0A8X6TRU4</accession>